<dbReference type="SUPFAM" id="SSF46938">
    <property type="entry name" value="CRAL/TRIO N-terminal domain"/>
    <property type="match status" value="1"/>
</dbReference>
<evidence type="ECO:0000256" key="1">
    <source>
        <dbReference type="SAM" id="MobiDB-lite"/>
    </source>
</evidence>
<dbReference type="PROSITE" id="PS50904">
    <property type="entry name" value="PRELI_MSF1"/>
    <property type="match status" value="1"/>
</dbReference>
<dbReference type="SUPFAM" id="SSF101576">
    <property type="entry name" value="Supernatant protein factor (SPF), C-terminal domain"/>
    <property type="match status" value="1"/>
</dbReference>
<dbReference type="GO" id="GO:0005737">
    <property type="term" value="C:cytoplasm"/>
    <property type="evidence" value="ECO:0007669"/>
    <property type="project" value="TreeGrafter"/>
</dbReference>
<dbReference type="Proteomes" id="UP000594262">
    <property type="component" value="Unplaced"/>
</dbReference>
<feature type="region of interest" description="Disordered" evidence="1">
    <location>
        <begin position="181"/>
        <end position="203"/>
    </location>
</feature>
<evidence type="ECO:0000313" key="5">
    <source>
        <dbReference type="Proteomes" id="UP000594262"/>
    </source>
</evidence>
<dbReference type="Pfam" id="PF03765">
    <property type="entry name" value="CRAL_TRIO_N"/>
    <property type="match status" value="1"/>
</dbReference>
<dbReference type="Pfam" id="PF00650">
    <property type="entry name" value="CRAL_TRIO"/>
    <property type="match status" value="1"/>
</dbReference>
<dbReference type="Pfam" id="PF04707">
    <property type="entry name" value="PRELI"/>
    <property type="match status" value="1"/>
</dbReference>
<dbReference type="RefSeq" id="XP_066931466.1">
    <property type="nucleotide sequence ID" value="XM_067075365.1"/>
</dbReference>
<dbReference type="InterPro" id="IPR006797">
    <property type="entry name" value="PRELI/MSF1_dom"/>
</dbReference>
<dbReference type="PRINTS" id="PR00180">
    <property type="entry name" value="CRETINALDHBP"/>
</dbReference>
<sequence length="727" mass="82672">MVQEYTSPTRVYEHPFEMVMQAYQRRFPTCKMIPAFLGSDITYEFKSDDGAVHIAERRCRLHVDAPYIIRKIAGVDHAIFIQRNSLNKLDRTLKIEAWNESFSNRLIIKEHCYYSVHPDNPNWTLFEQDASLDVVSFFGFEAAVEKLAIKAYTSNLKKGKEIINYYINELISEGRTYFPPFQGSQGRPRTISHADKKSSQENTDAIVSLKDLEEETFADDVEDGSKEVKKKTEVKETPPQPTHKEKIQKVAEPPPLQEYKLDEGLIARYLGELTSIEETRLLQLRRRFQGTHSGKIPSVSVLLRFLRARENSLDKAYEMLKNSLHWRRQHHVDKILETWNPPGALLEYYPGGWHYHDKDGRPVYIVKIGSMDFKGLLKTVGETGFIKQVVSINEEGLKKCVEATDIYKKPITNWTLIVDMDGLNMRHLWRPGIRALLKMIELVEANYPETMGQLLIVRAPKVFGVLWTLLSPFINENTRKKFMIYTGDDYQGAGGLADYLPKEYIPQFLGGSCDCGIPVGKTVPKQFYKYDNIGEASESESNWLDTDLYHIANFMKGSPHDVILTVAEAESVLTWDFDVIEGDCHFQVLRHKRPREASMVSTTCLGDTSITKPSIRPGIDAQVVERPILCRQGDSVQGTHICQQPGVYILQWKFSNSGTSRQSLKIQNKCKLMLYYDILPSKDFRGSMSSITSSASGFSQLSISSTTNSGATKGFLASFSSNASNNR</sequence>
<organism evidence="4 5">
    <name type="scientific">Clytia hemisphaerica</name>
    <dbReference type="NCBI Taxonomy" id="252671"/>
    <lineage>
        <taxon>Eukaryota</taxon>
        <taxon>Metazoa</taxon>
        <taxon>Cnidaria</taxon>
        <taxon>Hydrozoa</taxon>
        <taxon>Hydroidolina</taxon>
        <taxon>Leptothecata</taxon>
        <taxon>Obeliida</taxon>
        <taxon>Clytiidae</taxon>
        <taxon>Clytia</taxon>
    </lineage>
</organism>
<dbReference type="Gene3D" id="2.60.120.680">
    <property type="entry name" value="GOLD domain"/>
    <property type="match status" value="1"/>
</dbReference>
<dbReference type="InterPro" id="IPR051064">
    <property type="entry name" value="SEC14/CRAL-TRIO_domain"/>
</dbReference>
<dbReference type="PANTHER" id="PTHR23324">
    <property type="entry name" value="SEC14 RELATED PROTEIN"/>
    <property type="match status" value="1"/>
</dbReference>
<dbReference type="EnsemblMetazoa" id="CLYHEMT016825.1">
    <property type="protein sequence ID" value="CLYHEMP016825.1"/>
    <property type="gene ID" value="CLYHEMG016825"/>
</dbReference>
<dbReference type="InterPro" id="IPR036598">
    <property type="entry name" value="GOLD_dom_sf"/>
</dbReference>
<dbReference type="PROSITE" id="PS50191">
    <property type="entry name" value="CRAL_TRIO"/>
    <property type="match status" value="1"/>
</dbReference>
<evidence type="ECO:0000259" key="3">
    <source>
        <dbReference type="PROSITE" id="PS50904"/>
    </source>
</evidence>
<dbReference type="PANTHER" id="PTHR23324:SF66">
    <property type="entry name" value="PROTEIN REAL-TIME"/>
    <property type="match status" value="1"/>
</dbReference>
<protein>
    <submittedName>
        <fullName evidence="4">Uncharacterized protein</fullName>
    </submittedName>
</protein>
<dbReference type="InterPro" id="IPR001251">
    <property type="entry name" value="CRAL-TRIO_dom"/>
</dbReference>
<evidence type="ECO:0000313" key="4">
    <source>
        <dbReference type="EnsemblMetazoa" id="CLYHEMP016825.1"/>
    </source>
</evidence>
<evidence type="ECO:0000259" key="2">
    <source>
        <dbReference type="PROSITE" id="PS50191"/>
    </source>
</evidence>
<reference evidence="4" key="1">
    <citation type="submission" date="2021-01" db="UniProtKB">
        <authorList>
            <consortium name="EnsemblMetazoa"/>
        </authorList>
    </citation>
    <scope>IDENTIFICATION</scope>
</reference>
<dbReference type="InterPro" id="IPR011074">
    <property type="entry name" value="CRAL/TRIO_N_dom"/>
</dbReference>
<dbReference type="SMART" id="SM01100">
    <property type="entry name" value="CRAL_TRIO_N"/>
    <property type="match status" value="1"/>
</dbReference>
<dbReference type="AlphaFoldDB" id="A0A7M5X3C0"/>
<accession>A0A7M5X3C0</accession>
<dbReference type="OrthoDB" id="30289at2759"/>
<dbReference type="SUPFAM" id="SSF52087">
    <property type="entry name" value="CRAL/TRIO domain"/>
    <property type="match status" value="1"/>
</dbReference>
<proteinExistence type="predicted"/>
<dbReference type="Gene3D" id="3.40.525.10">
    <property type="entry name" value="CRAL-TRIO lipid binding domain"/>
    <property type="match status" value="1"/>
</dbReference>
<dbReference type="GeneID" id="136819159"/>
<feature type="region of interest" description="Disordered" evidence="1">
    <location>
        <begin position="219"/>
        <end position="249"/>
    </location>
</feature>
<feature type="compositionally biased region" description="Basic and acidic residues" evidence="1">
    <location>
        <begin position="223"/>
        <end position="249"/>
    </location>
</feature>
<dbReference type="CDD" id="cd00170">
    <property type="entry name" value="SEC14"/>
    <property type="match status" value="1"/>
</dbReference>
<feature type="domain" description="CRAL-TRIO" evidence="2">
    <location>
        <begin position="341"/>
        <end position="517"/>
    </location>
</feature>
<dbReference type="InterPro" id="IPR036865">
    <property type="entry name" value="CRAL-TRIO_dom_sf"/>
</dbReference>
<dbReference type="SMART" id="SM00516">
    <property type="entry name" value="SEC14"/>
    <property type="match status" value="1"/>
</dbReference>
<name>A0A7M5X3C0_9CNID</name>
<dbReference type="InterPro" id="IPR036273">
    <property type="entry name" value="CRAL/TRIO_N_dom_sf"/>
</dbReference>
<feature type="domain" description="PRELI/MSF1" evidence="3">
    <location>
        <begin position="2"/>
        <end position="175"/>
    </location>
</feature>
<keyword evidence="5" id="KW-1185">Reference proteome</keyword>